<feature type="transmembrane region" description="Helical" evidence="3">
    <location>
        <begin position="219"/>
        <end position="235"/>
    </location>
</feature>
<proteinExistence type="inferred from homology"/>
<accession>A0A1V4HJ10</accession>
<gene>
    <name evidence="5" type="ORF">BC351_27725</name>
</gene>
<dbReference type="STRING" id="1469647.BC351_27725"/>
<reference evidence="6" key="1">
    <citation type="submission" date="2016-07" db="EMBL/GenBank/DDBJ databases">
        <authorList>
            <person name="Florea S."/>
            <person name="Webb J.S."/>
            <person name="Jaromczyk J."/>
            <person name="Schardl C.L."/>
        </authorList>
    </citation>
    <scope>NUCLEOTIDE SEQUENCE [LARGE SCALE GENOMIC DNA]</scope>
    <source>
        <strain evidence="6">CY1</strain>
    </source>
</reference>
<feature type="transmembrane region" description="Helical" evidence="3">
    <location>
        <begin position="247"/>
        <end position="264"/>
    </location>
</feature>
<keyword evidence="3" id="KW-0472">Membrane</keyword>
<dbReference type="Proteomes" id="UP000190626">
    <property type="component" value="Unassembled WGS sequence"/>
</dbReference>
<evidence type="ECO:0000259" key="4">
    <source>
        <dbReference type="Pfam" id="PF01757"/>
    </source>
</evidence>
<evidence type="ECO:0000313" key="5">
    <source>
        <dbReference type="EMBL" id="OPH56728.1"/>
    </source>
</evidence>
<sequence>MNTNQRTVIQASRGAAAFFVMLFHTSAMSFKYFHYDFLGISGIGRSGGVDFFFVLTGFLLYHTYGQKIGTKMTVIPFLTSRLIRIYPFYWLITLTVLPVYFLVPSFGYGYETYKDTIIKSLLLIPQAHGPVLPVAWSLSYFVLFYLVFSILMAVGKKPANLFVSLWVLLTICHVLRAPIIGADLDRHVYLNFLFSEVNLEFFAGCLLAKWVEHRRTKHYKLLIILGILGFFLIWVNNMYNLTTYHNYLFYIIPAALVLLGASSVPEQFRLPYWVQHLNKLGNASYTILLTHLLFISIIMKLSVVTHISEYLGFLLTDLIVVFLTVPLCYTVYRLAEKQLVTGLKNAMKLKPAKSSVPIS</sequence>
<evidence type="ECO:0000313" key="6">
    <source>
        <dbReference type="Proteomes" id="UP000190626"/>
    </source>
</evidence>
<protein>
    <recommendedName>
        <fullName evidence="4">Acyltransferase 3 domain-containing protein</fullName>
    </recommendedName>
</protein>
<feature type="transmembrane region" description="Helical" evidence="3">
    <location>
        <begin position="82"/>
        <end position="103"/>
    </location>
</feature>
<evidence type="ECO:0000256" key="1">
    <source>
        <dbReference type="ARBA" id="ARBA00004370"/>
    </source>
</evidence>
<dbReference type="EMBL" id="MBTG01000015">
    <property type="protein sequence ID" value="OPH56728.1"/>
    <property type="molecule type" value="Genomic_DNA"/>
</dbReference>
<evidence type="ECO:0000256" key="3">
    <source>
        <dbReference type="SAM" id="Phobius"/>
    </source>
</evidence>
<dbReference type="PANTHER" id="PTHR23028:SF131">
    <property type="entry name" value="BLR2367 PROTEIN"/>
    <property type="match status" value="1"/>
</dbReference>
<feature type="domain" description="Acyltransferase 3" evidence="4">
    <location>
        <begin position="11"/>
        <end position="333"/>
    </location>
</feature>
<dbReference type="AlphaFoldDB" id="A0A1V4HJ10"/>
<dbReference type="GO" id="GO:0000271">
    <property type="term" value="P:polysaccharide biosynthetic process"/>
    <property type="evidence" value="ECO:0007669"/>
    <property type="project" value="TreeGrafter"/>
</dbReference>
<name>A0A1V4HJ10_9BACL</name>
<evidence type="ECO:0000256" key="2">
    <source>
        <dbReference type="ARBA" id="ARBA00007400"/>
    </source>
</evidence>
<dbReference type="GO" id="GO:0016020">
    <property type="term" value="C:membrane"/>
    <property type="evidence" value="ECO:0007669"/>
    <property type="project" value="TreeGrafter"/>
</dbReference>
<keyword evidence="6" id="KW-1185">Reference proteome</keyword>
<feature type="transmembrane region" description="Helical" evidence="3">
    <location>
        <begin position="12"/>
        <end position="30"/>
    </location>
</feature>
<feature type="transmembrane region" description="Helical" evidence="3">
    <location>
        <begin position="285"/>
        <end position="304"/>
    </location>
</feature>
<dbReference type="InterPro" id="IPR050879">
    <property type="entry name" value="Acyltransferase_3"/>
</dbReference>
<comment type="subcellular location">
    <subcellularLocation>
        <location evidence="1">Membrane</location>
    </subcellularLocation>
</comment>
<keyword evidence="3" id="KW-1133">Transmembrane helix</keyword>
<feature type="transmembrane region" description="Helical" evidence="3">
    <location>
        <begin position="161"/>
        <end position="182"/>
    </location>
</feature>
<dbReference type="InterPro" id="IPR002656">
    <property type="entry name" value="Acyl_transf_3_dom"/>
</dbReference>
<organism evidence="5 6">
    <name type="scientific">Paenibacillus ferrarius</name>
    <dbReference type="NCBI Taxonomy" id="1469647"/>
    <lineage>
        <taxon>Bacteria</taxon>
        <taxon>Bacillati</taxon>
        <taxon>Bacillota</taxon>
        <taxon>Bacilli</taxon>
        <taxon>Bacillales</taxon>
        <taxon>Paenibacillaceae</taxon>
        <taxon>Paenibacillus</taxon>
    </lineage>
</organism>
<dbReference type="PANTHER" id="PTHR23028">
    <property type="entry name" value="ACETYLTRANSFERASE"/>
    <property type="match status" value="1"/>
</dbReference>
<feature type="transmembrane region" description="Helical" evidence="3">
    <location>
        <begin position="134"/>
        <end position="154"/>
    </location>
</feature>
<keyword evidence="3" id="KW-0812">Transmembrane</keyword>
<feature type="transmembrane region" description="Helical" evidence="3">
    <location>
        <begin position="42"/>
        <end position="61"/>
    </location>
</feature>
<feature type="transmembrane region" description="Helical" evidence="3">
    <location>
        <begin position="310"/>
        <end position="332"/>
    </location>
</feature>
<dbReference type="GO" id="GO:0016747">
    <property type="term" value="F:acyltransferase activity, transferring groups other than amino-acyl groups"/>
    <property type="evidence" value="ECO:0007669"/>
    <property type="project" value="InterPro"/>
</dbReference>
<dbReference type="OrthoDB" id="290051at2"/>
<dbReference type="Pfam" id="PF01757">
    <property type="entry name" value="Acyl_transf_3"/>
    <property type="match status" value="1"/>
</dbReference>
<comment type="caution">
    <text evidence="5">The sequence shown here is derived from an EMBL/GenBank/DDBJ whole genome shotgun (WGS) entry which is preliminary data.</text>
</comment>
<dbReference type="RefSeq" id="WP_158082132.1">
    <property type="nucleotide sequence ID" value="NZ_MBTG01000015.1"/>
</dbReference>
<comment type="similarity">
    <text evidence="2">Belongs to the acyltransferase 3 family.</text>
</comment>